<feature type="domain" description="VWFA" evidence="4">
    <location>
        <begin position="45"/>
        <end position="276"/>
    </location>
</feature>
<feature type="compositionally biased region" description="Low complexity" evidence="1">
    <location>
        <begin position="874"/>
        <end position="907"/>
    </location>
</feature>
<sequence>MKKVAALAAVLLGSLVVAAPAASAAPQQSAVGDFGGCLASQREGDLLLMIDESGSLQVSDPEAARVSAANYLLEQLSSFGGSAGVALDVSVAGFSDDFTVHAPWTRLDGGSLPALQDEVDRFRSRTNGVDTDYWAALDGARGALADRSSTAANRCQAVAWFSDGKLDFTTRDAEKPYAPGVSLGTDAGVQQIIAAASESICRPAGIADQLRSSGIVTFAVGLAAGTAQAGDFDLMRSIATGEPAAGQACGNRTSPRPGDFYLAQNIDDLLFAFDAFSSPGQAPLENETGVCVGQVCEEAQHRFVLDNSIGSVTVLGFADADGLVPTLVSPDGAELAMPRDNAPRSLNVDGVGVDYRWLSARSVSFTMRQPALANPGQWQGMWALVFVDPDGSDPAARSKSNIHISGNLFPAWLGQDVTAIHSGEKTSAIQLGIVDSDRREIDPSDLLGSAYLSVSLVDSARVAHELASRIPKNGIDEPIELDLTSVPPGEATLRLALEVTTADARTASGTVIAPGTQLAPQYVDVPLTVAPPVGYPTLPNRIDFGTVEGSGRFPVEIPVGGPGCVWLDSAEPIRIDAVPDGVGDVALVNPAATSAERCLAVEEGAQGALTVELDVPEAGNGSLNGSVRMMMAPAGELDRAMPVDVPFTAELQKPLDSGRFLLAFLLTLFLGIAIPLALLYVLKWRASRIPAETLKAQRFSVTIADGAVLRDGVPFTLRDGDLTEIVRNLDKPARLLTADGVKLEAKTGLSPVGTGYVRVKAGGLLGSSGAKPDHDPRTGEARLPLAVHNNWVILHDPAGPADHASLLLLVGAGSNPVRLIEDLNRRAPGAFARLRERVGSDDTATPGTGAPDGRPAPQSSFDPFGAPTAPPAPTFGAPPAFGGSSGFGAAPHRGSSSSAAPAAQPFDPFRPPGA</sequence>
<evidence type="ECO:0000256" key="3">
    <source>
        <dbReference type="SAM" id="SignalP"/>
    </source>
</evidence>
<protein>
    <recommendedName>
        <fullName evidence="4">VWFA domain-containing protein</fullName>
    </recommendedName>
</protein>
<dbReference type="EMBL" id="BLAH01000017">
    <property type="protein sequence ID" value="GES35282.1"/>
    <property type="molecule type" value="Genomic_DNA"/>
</dbReference>
<dbReference type="Pfam" id="PF13519">
    <property type="entry name" value="VWA_2"/>
    <property type="match status" value="1"/>
</dbReference>
<feature type="transmembrane region" description="Helical" evidence="2">
    <location>
        <begin position="660"/>
        <end position="682"/>
    </location>
</feature>
<keyword evidence="2" id="KW-1133">Transmembrane helix</keyword>
<feature type="region of interest" description="Disordered" evidence="1">
    <location>
        <begin position="833"/>
        <end position="914"/>
    </location>
</feature>
<keyword evidence="3" id="KW-0732">Signal</keyword>
<comment type="caution">
    <text evidence="5">The sequence shown here is derived from an EMBL/GenBank/DDBJ whole genome shotgun (WGS) entry which is preliminary data.</text>
</comment>
<proteinExistence type="predicted"/>
<dbReference type="PROSITE" id="PS50234">
    <property type="entry name" value="VWFA"/>
    <property type="match status" value="1"/>
</dbReference>
<dbReference type="Gene3D" id="3.40.50.410">
    <property type="entry name" value="von Willebrand factor, type A domain"/>
    <property type="match status" value="1"/>
</dbReference>
<dbReference type="SUPFAM" id="SSF53300">
    <property type="entry name" value="vWA-like"/>
    <property type="match status" value="1"/>
</dbReference>
<evidence type="ECO:0000313" key="6">
    <source>
        <dbReference type="Proteomes" id="UP000325466"/>
    </source>
</evidence>
<evidence type="ECO:0000256" key="2">
    <source>
        <dbReference type="SAM" id="Phobius"/>
    </source>
</evidence>
<evidence type="ECO:0000259" key="4">
    <source>
        <dbReference type="PROSITE" id="PS50234"/>
    </source>
</evidence>
<dbReference type="InterPro" id="IPR002035">
    <property type="entry name" value="VWF_A"/>
</dbReference>
<reference evidence="5 6" key="1">
    <citation type="journal article" date="2018" name="Biodegradation">
        <title>1,4-Dioxane degradation characteristics of Rhodococcus aetherivorans JCM 14343.</title>
        <authorList>
            <person name="Inoue D."/>
            <person name="Tsunoda T."/>
            <person name="Yamamoto N."/>
            <person name="Ike M."/>
            <person name="Sei K."/>
        </authorList>
    </citation>
    <scope>NUCLEOTIDE SEQUENCE [LARGE SCALE GENOMIC DNA]</scope>
    <source>
        <strain evidence="5 6">JCM 14343</strain>
    </source>
</reference>
<evidence type="ECO:0000313" key="5">
    <source>
        <dbReference type="EMBL" id="GES35282.1"/>
    </source>
</evidence>
<accession>A0ABQ0YFL9</accession>
<name>A0ABQ0YFL9_9NOCA</name>
<keyword evidence="2" id="KW-0812">Transmembrane</keyword>
<keyword evidence="6" id="KW-1185">Reference proteome</keyword>
<feature type="chain" id="PRO_5046692555" description="VWFA domain-containing protein" evidence="3">
    <location>
        <begin position="25"/>
        <end position="914"/>
    </location>
</feature>
<gene>
    <name evidence="5" type="ORF">RAJCM14343_0529</name>
</gene>
<dbReference type="CDD" id="cd00198">
    <property type="entry name" value="vWFA"/>
    <property type="match status" value="1"/>
</dbReference>
<feature type="signal peptide" evidence="3">
    <location>
        <begin position="1"/>
        <end position="24"/>
    </location>
</feature>
<dbReference type="Proteomes" id="UP000325466">
    <property type="component" value="Unassembled WGS sequence"/>
</dbReference>
<keyword evidence="2" id="KW-0472">Membrane</keyword>
<dbReference type="InterPro" id="IPR036465">
    <property type="entry name" value="vWFA_dom_sf"/>
</dbReference>
<evidence type="ECO:0000256" key="1">
    <source>
        <dbReference type="SAM" id="MobiDB-lite"/>
    </source>
</evidence>
<organism evidence="5 6">
    <name type="scientific">Rhodococcus aetherivorans</name>
    <dbReference type="NCBI Taxonomy" id="191292"/>
    <lineage>
        <taxon>Bacteria</taxon>
        <taxon>Bacillati</taxon>
        <taxon>Actinomycetota</taxon>
        <taxon>Actinomycetes</taxon>
        <taxon>Mycobacteriales</taxon>
        <taxon>Nocardiaceae</taxon>
        <taxon>Rhodococcus</taxon>
    </lineage>
</organism>